<name>A0A0W0VMZ2_9GAMM</name>
<keyword evidence="4 5" id="KW-0788">Thiol protease</keyword>
<evidence type="ECO:0000256" key="4">
    <source>
        <dbReference type="ARBA" id="ARBA00022807"/>
    </source>
</evidence>
<dbReference type="EMBL" id="LNYH01000092">
    <property type="protein sequence ID" value="KTD21541.1"/>
    <property type="molecule type" value="Genomic_DNA"/>
</dbReference>
<dbReference type="InterPro" id="IPR001300">
    <property type="entry name" value="Peptidase_C2_calpain_cat"/>
</dbReference>
<dbReference type="PATRIC" id="fig|454.4.peg.1670"/>
<evidence type="ECO:0000256" key="2">
    <source>
        <dbReference type="ARBA" id="ARBA00022670"/>
    </source>
</evidence>
<feature type="domain" description="Calpain catalytic" evidence="6">
    <location>
        <begin position="47"/>
        <end position="511"/>
    </location>
</feature>
<keyword evidence="3 5" id="KW-0378">Hydrolase</keyword>
<dbReference type="Gene3D" id="3.90.70.10">
    <property type="entry name" value="Cysteine proteinases"/>
    <property type="match status" value="1"/>
</dbReference>
<feature type="active site" evidence="5">
    <location>
        <position position="57"/>
    </location>
</feature>
<dbReference type="SUPFAM" id="SSF54001">
    <property type="entry name" value="Cysteine proteinases"/>
    <property type="match status" value="2"/>
</dbReference>
<proteinExistence type="inferred from homology"/>
<organism evidence="7 8">
    <name type="scientific">Legionella israelensis</name>
    <dbReference type="NCBI Taxonomy" id="454"/>
    <lineage>
        <taxon>Bacteria</taxon>
        <taxon>Pseudomonadati</taxon>
        <taxon>Pseudomonadota</taxon>
        <taxon>Gammaproteobacteria</taxon>
        <taxon>Legionellales</taxon>
        <taxon>Legionellaceae</taxon>
        <taxon>Legionella</taxon>
    </lineage>
</organism>
<dbReference type="STRING" id="454.Lisr_1532"/>
<gene>
    <name evidence="7" type="ORF">Lisr_1532</name>
</gene>
<dbReference type="PANTHER" id="PTHR10183">
    <property type="entry name" value="CALPAIN"/>
    <property type="match status" value="1"/>
</dbReference>
<accession>A0A0W0VMZ2</accession>
<dbReference type="PANTHER" id="PTHR10183:SF379">
    <property type="entry name" value="CALPAIN-5"/>
    <property type="match status" value="1"/>
</dbReference>
<feature type="active site" evidence="5">
    <location>
        <position position="412"/>
    </location>
</feature>
<dbReference type="RefSeq" id="WP_058501886.1">
    <property type="nucleotide sequence ID" value="NZ_CAAAJA010000095.1"/>
</dbReference>
<dbReference type="Proteomes" id="UP000054761">
    <property type="component" value="Unassembled WGS sequence"/>
</dbReference>
<dbReference type="PROSITE" id="PS00139">
    <property type="entry name" value="THIOL_PROTEASE_CYS"/>
    <property type="match status" value="1"/>
</dbReference>
<dbReference type="AlphaFoldDB" id="A0A0W0VMZ2"/>
<dbReference type="InterPro" id="IPR038765">
    <property type="entry name" value="Papain-like_cys_pep_sf"/>
</dbReference>
<dbReference type="Pfam" id="PF00648">
    <property type="entry name" value="Peptidase_C2"/>
    <property type="match status" value="1"/>
</dbReference>
<evidence type="ECO:0000256" key="1">
    <source>
        <dbReference type="ARBA" id="ARBA00007623"/>
    </source>
</evidence>
<dbReference type="GO" id="GO:0004198">
    <property type="term" value="F:calcium-dependent cysteine-type endopeptidase activity"/>
    <property type="evidence" value="ECO:0007669"/>
    <property type="project" value="InterPro"/>
</dbReference>
<comment type="similarity">
    <text evidence="1">Belongs to the peptidase C2 family.</text>
</comment>
<feature type="active site" evidence="5">
    <location>
        <position position="432"/>
    </location>
</feature>
<keyword evidence="8" id="KW-1185">Reference proteome</keyword>
<evidence type="ECO:0000256" key="5">
    <source>
        <dbReference type="PROSITE-ProRule" id="PRU00239"/>
    </source>
</evidence>
<dbReference type="InterPro" id="IPR022684">
    <property type="entry name" value="Calpain_cysteine_protease"/>
</dbReference>
<protein>
    <submittedName>
        <fullName evidence="7">Calpain family cysteine protease</fullName>
    </submittedName>
</protein>
<dbReference type="InterPro" id="IPR000169">
    <property type="entry name" value="Pept_cys_AS"/>
</dbReference>
<keyword evidence="2 5" id="KW-0645">Protease</keyword>
<evidence type="ECO:0000259" key="6">
    <source>
        <dbReference type="PROSITE" id="PS50203"/>
    </source>
</evidence>
<dbReference type="PROSITE" id="PS50203">
    <property type="entry name" value="CALPAIN_CAT"/>
    <property type="match status" value="1"/>
</dbReference>
<comment type="caution">
    <text evidence="7">The sequence shown here is derived from an EMBL/GenBank/DDBJ whole genome shotgun (WGS) entry which is preliminary data.</text>
</comment>
<evidence type="ECO:0000256" key="3">
    <source>
        <dbReference type="ARBA" id="ARBA00022801"/>
    </source>
</evidence>
<dbReference type="OrthoDB" id="5643665at2"/>
<sequence>MPPEEPNEILFEINDEEYNELFNEDDISFKRLPSQILRQDISQINFSSIKQGSIGDCYFLAALGTILQRDPQLIDDIITIRNDGRVDVRFHHADNPEQVFTYRITPSKVRFDQNTQNSLFGFFSKSDYGSRHTNSIIYILEKAYALHRKIRYRPTLSEDENTLLSLHERYNGDEELACVKFMTIKKQQNENVTYEKALEMLEGAIKKIEEYSTYKGALNGGFPDDVYTDLLGCSATRLNVVFLDYEYLLTEFPAEALMYMGSGTLSEELSFVLEGMFESIDTDECQEFLEKLQENPSFFIQSLQLFNDLKHRPSPRESVHEELKTFFANAFEGVSPSTLDKIFDFIDEEIPYKRGSSRYTSKEIDLFNLVEHKIQEGELVSLSTHKMVGRGEDTQERIYAGEPKFRGMAGRHAYQVLDCYERDGRKLFLVRNPWSEYVRNYTLREDGQTLSTSKDTHHSRAIWESEPLISQTQTGIEEDSVKKYKKSGGVFELELNDVYKRCNSVYFTENFNDLIEESTLTKKSS</sequence>
<dbReference type="GO" id="GO:0006508">
    <property type="term" value="P:proteolysis"/>
    <property type="evidence" value="ECO:0007669"/>
    <property type="project" value="UniProtKB-KW"/>
</dbReference>
<evidence type="ECO:0000313" key="8">
    <source>
        <dbReference type="Proteomes" id="UP000054761"/>
    </source>
</evidence>
<evidence type="ECO:0000313" key="7">
    <source>
        <dbReference type="EMBL" id="KTD21541.1"/>
    </source>
</evidence>
<reference evidence="7 8" key="1">
    <citation type="submission" date="2015-11" db="EMBL/GenBank/DDBJ databases">
        <title>Genomic analysis of 38 Legionella species identifies large and diverse effector repertoires.</title>
        <authorList>
            <person name="Burstein D."/>
            <person name="Amaro F."/>
            <person name="Zusman T."/>
            <person name="Lifshitz Z."/>
            <person name="Cohen O."/>
            <person name="Gilbert J.A."/>
            <person name="Pupko T."/>
            <person name="Shuman H.A."/>
            <person name="Segal G."/>
        </authorList>
    </citation>
    <scope>NUCLEOTIDE SEQUENCE [LARGE SCALE GENOMIC DNA]</scope>
    <source>
        <strain evidence="7 8">Bercovier 4</strain>
    </source>
</reference>